<dbReference type="OrthoDB" id="7876207at2"/>
<dbReference type="Proteomes" id="UP000199110">
    <property type="component" value="Unassembled WGS sequence"/>
</dbReference>
<keyword evidence="3" id="KW-1185">Reference proteome</keyword>
<evidence type="ECO:0000313" key="3">
    <source>
        <dbReference type="Proteomes" id="UP000199110"/>
    </source>
</evidence>
<sequence>MKFPFRFRLRPTPKTRFDRDERGSMSIETVLTLPLMILMFIIGYQYFDAYRREVAITKASYAVADLLSRRQDLVTPFDLEGLTTVFETLTFSTDERTYMRFSEVRREAGGGLKVIWSYATDEQLALNDLRVQAYLSKIPRLAVNERILLVESFTYDSPRFGTTFNQLIQSRSETDAAGNPRFTVGLEDRIISNIVPISARYDARIAFAPEGEEGDDVTVNNTDCDDEIVPVDGEELVGAGNCTD</sequence>
<evidence type="ECO:0000256" key="1">
    <source>
        <dbReference type="SAM" id="Phobius"/>
    </source>
</evidence>
<feature type="transmembrane region" description="Helical" evidence="1">
    <location>
        <begin position="29"/>
        <end position="47"/>
    </location>
</feature>
<evidence type="ECO:0008006" key="4">
    <source>
        <dbReference type="Google" id="ProtNLM"/>
    </source>
</evidence>
<keyword evidence="1" id="KW-0472">Membrane</keyword>
<dbReference type="RefSeq" id="WP_092779081.1">
    <property type="nucleotide sequence ID" value="NZ_FORA01000002.1"/>
</dbReference>
<evidence type="ECO:0000313" key="2">
    <source>
        <dbReference type="EMBL" id="SFI86610.1"/>
    </source>
</evidence>
<keyword evidence="1" id="KW-1133">Transmembrane helix</keyword>
<organism evidence="2 3">
    <name type="scientific">Jannaschia pohangensis</name>
    <dbReference type="NCBI Taxonomy" id="390807"/>
    <lineage>
        <taxon>Bacteria</taxon>
        <taxon>Pseudomonadati</taxon>
        <taxon>Pseudomonadota</taxon>
        <taxon>Alphaproteobacteria</taxon>
        <taxon>Rhodobacterales</taxon>
        <taxon>Roseobacteraceae</taxon>
        <taxon>Jannaschia</taxon>
    </lineage>
</organism>
<proteinExistence type="predicted"/>
<accession>A0A1I3LPY7</accession>
<dbReference type="EMBL" id="FORA01000002">
    <property type="protein sequence ID" value="SFI86610.1"/>
    <property type="molecule type" value="Genomic_DNA"/>
</dbReference>
<reference evidence="2 3" key="1">
    <citation type="submission" date="2016-10" db="EMBL/GenBank/DDBJ databases">
        <authorList>
            <person name="de Groot N.N."/>
        </authorList>
    </citation>
    <scope>NUCLEOTIDE SEQUENCE [LARGE SCALE GENOMIC DNA]</scope>
    <source>
        <strain evidence="2 3">DSM 19073</strain>
    </source>
</reference>
<protein>
    <recommendedName>
        <fullName evidence="4">TadE-like protein</fullName>
    </recommendedName>
</protein>
<gene>
    <name evidence="2" type="ORF">SAMN04488095_1594</name>
</gene>
<dbReference type="AlphaFoldDB" id="A0A1I3LPY7"/>
<keyword evidence="1" id="KW-0812">Transmembrane</keyword>
<dbReference type="STRING" id="390807.SAMN04488095_1594"/>
<name>A0A1I3LPY7_9RHOB</name>